<name>A0ABX4I165_9GAMM</name>
<feature type="region of interest" description="Disordered" evidence="1">
    <location>
        <begin position="118"/>
        <end position="145"/>
    </location>
</feature>
<proteinExistence type="predicted"/>
<accession>A0ABX4I165</accession>
<dbReference type="PROSITE" id="PS51257">
    <property type="entry name" value="PROKAR_LIPOPROTEIN"/>
    <property type="match status" value="1"/>
</dbReference>
<dbReference type="Proteomes" id="UP000218427">
    <property type="component" value="Unassembled WGS sequence"/>
</dbReference>
<sequence>MPVQNKKVLLTALVATLITLQGCETEEKATEAAKRNGQPADIFLANIAALCGKAFSGRIVANEPRTDQPDSFEGKALVMHVRGCEEPARQLRIPFHVGDDHSRTWVLTRTDNGLRLKHDHRHEDGSEDAVTMYGGETSDPGSSTRQEFPVDAESIALFQRQGLGASVENTWAMEIHPGEMFAYELTRPSGRRFRVEFDLTEESDLPPPPWGS</sequence>
<reference evidence="2" key="1">
    <citation type="submission" date="2017-08" db="EMBL/GenBank/DDBJ databases">
        <title>Microbulbifer marisrubri sp. nov., a halophilic alphaproteobacterium isolated from marine sediment of the Yellow Sea, China.</title>
        <authorList>
            <person name="Zhang G."/>
            <person name="Xiong Q."/>
        </authorList>
    </citation>
    <scope>NUCLEOTIDE SEQUENCE [LARGE SCALE GENOMIC DNA]</scope>
    <source>
        <strain evidence="2">WRN-8</strain>
    </source>
</reference>
<evidence type="ECO:0000256" key="1">
    <source>
        <dbReference type="SAM" id="MobiDB-lite"/>
    </source>
</evidence>
<organism evidence="2 3">
    <name type="scientific">Microbulbifer flavimaris</name>
    <dbReference type="NCBI Taxonomy" id="1781068"/>
    <lineage>
        <taxon>Bacteria</taxon>
        <taxon>Pseudomonadati</taxon>
        <taxon>Pseudomonadota</taxon>
        <taxon>Gammaproteobacteria</taxon>
        <taxon>Cellvibrionales</taxon>
        <taxon>Microbulbiferaceae</taxon>
        <taxon>Microbulbifer</taxon>
    </lineage>
</organism>
<dbReference type="RefSeq" id="WP_067082779.1">
    <property type="nucleotide sequence ID" value="NZ_LRFG02000002.1"/>
</dbReference>
<evidence type="ECO:0000313" key="2">
    <source>
        <dbReference type="EMBL" id="PCO05650.1"/>
    </source>
</evidence>
<evidence type="ECO:0000313" key="3">
    <source>
        <dbReference type="Proteomes" id="UP000218427"/>
    </source>
</evidence>
<dbReference type="EMBL" id="LRFG02000002">
    <property type="protein sequence ID" value="PCO05650.1"/>
    <property type="molecule type" value="Genomic_DNA"/>
</dbReference>
<gene>
    <name evidence="2" type="ORF">AWR36_006425</name>
</gene>
<comment type="caution">
    <text evidence="2">The sequence shown here is derived from an EMBL/GenBank/DDBJ whole genome shotgun (WGS) entry which is preliminary data.</text>
</comment>
<evidence type="ECO:0008006" key="4">
    <source>
        <dbReference type="Google" id="ProtNLM"/>
    </source>
</evidence>
<keyword evidence="3" id="KW-1185">Reference proteome</keyword>
<protein>
    <recommendedName>
        <fullName evidence="4">Secreted protein</fullName>
    </recommendedName>
</protein>